<dbReference type="EMBL" id="FNWJ01000002">
    <property type="protein sequence ID" value="SEH15435.1"/>
    <property type="molecule type" value="Genomic_DNA"/>
</dbReference>
<keyword evidence="1" id="KW-0597">Phosphoprotein</keyword>
<dbReference type="GO" id="GO:0000976">
    <property type="term" value="F:transcription cis-regulatory region binding"/>
    <property type="evidence" value="ECO:0007669"/>
    <property type="project" value="TreeGrafter"/>
</dbReference>
<evidence type="ECO:0000256" key="2">
    <source>
        <dbReference type="ARBA" id="ARBA00023015"/>
    </source>
</evidence>
<evidence type="ECO:0000256" key="3">
    <source>
        <dbReference type="ARBA" id="ARBA00023125"/>
    </source>
</evidence>
<dbReference type="SUPFAM" id="SSF46894">
    <property type="entry name" value="C-terminal effector domain of the bipartite response regulators"/>
    <property type="match status" value="1"/>
</dbReference>
<accession>A0A1H6G0K5</accession>
<gene>
    <name evidence="7" type="ORF">SAMN02745716_1949</name>
</gene>
<dbReference type="GO" id="GO:0006355">
    <property type="term" value="P:regulation of DNA-templated transcription"/>
    <property type="evidence" value="ECO:0007669"/>
    <property type="project" value="InterPro"/>
</dbReference>
<protein>
    <submittedName>
        <fullName evidence="7">Two-component system, OmpR family, phosphate regulon response regulator PhoB</fullName>
    </submittedName>
</protein>
<keyword evidence="4" id="KW-0804">Transcription</keyword>
<dbReference type="RefSeq" id="WP_143038684.1">
    <property type="nucleotide sequence ID" value="NZ_FNWJ01000002.1"/>
</dbReference>
<keyword evidence="2" id="KW-0805">Transcription regulation</keyword>
<dbReference type="PANTHER" id="PTHR48111">
    <property type="entry name" value="REGULATOR OF RPOS"/>
    <property type="match status" value="1"/>
</dbReference>
<name>A0A1H6G0K5_THEAL</name>
<feature type="domain" description="OmpR/PhoB-type" evidence="6">
    <location>
        <begin position="151"/>
        <end position="248"/>
    </location>
</feature>
<dbReference type="InterPro" id="IPR001867">
    <property type="entry name" value="OmpR/PhoB-type_DNA-bd"/>
</dbReference>
<dbReference type="GO" id="GO:0005829">
    <property type="term" value="C:cytosol"/>
    <property type="evidence" value="ECO:0007669"/>
    <property type="project" value="TreeGrafter"/>
</dbReference>
<evidence type="ECO:0000313" key="7">
    <source>
        <dbReference type="EMBL" id="SEH15435.1"/>
    </source>
</evidence>
<dbReference type="Pfam" id="PF00486">
    <property type="entry name" value="Trans_reg_C"/>
    <property type="match status" value="1"/>
</dbReference>
<dbReference type="InterPro" id="IPR039420">
    <property type="entry name" value="WalR-like"/>
</dbReference>
<feature type="DNA-binding region" description="OmpR/PhoB-type" evidence="5">
    <location>
        <begin position="151"/>
        <end position="248"/>
    </location>
</feature>
<dbReference type="GO" id="GO:0000156">
    <property type="term" value="F:phosphorelay response regulator activity"/>
    <property type="evidence" value="ECO:0007669"/>
    <property type="project" value="TreeGrafter"/>
</dbReference>
<organism evidence="7 8">
    <name type="scientific">Thermoleophilum album</name>
    <dbReference type="NCBI Taxonomy" id="29539"/>
    <lineage>
        <taxon>Bacteria</taxon>
        <taxon>Bacillati</taxon>
        <taxon>Actinomycetota</taxon>
        <taxon>Thermoleophilia</taxon>
        <taxon>Thermoleophilales</taxon>
        <taxon>Thermoleophilaceae</taxon>
        <taxon>Thermoleophilum</taxon>
    </lineage>
</organism>
<dbReference type="CDD" id="cd00383">
    <property type="entry name" value="trans_reg_C"/>
    <property type="match status" value="1"/>
</dbReference>
<keyword evidence="8" id="KW-1185">Reference proteome</keyword>
<evidence type="ECO:0000256" key="5">
    <source>
        <dbReference type="PROSITE-ProRule" id="PRU01091"/>
    </source>
</evidence>
<evidence type="ECO:0000259" key="6">
    <source>
        <dbReference type="PROSITE" id="PS51755"/>
    </source>
</evidence>
<dbReference type="STRING" id="29539.SAMN02745716_1949"/>
<evidence type="ECO:0000256" key="4">
    <source>
        <dbReference type="ARBA" id="ARBA00023163"/>
    </source>
</evidence>
<dbReference type="PANTHER" id="PTHR48111:SF4">
    <property type="entry name" value="DNA-BINDING DUAL TRANSCRIPTIONAL REGULATOR OMPR"/>
    <property type="match status" value="1"/>
</dbReference>
<dbReference type="InterPro" id="IPR036388">
    <property type="entry name" value="WH-like_DNA-bd_sf"/>
</dbReference>
<proteinExistence type="predicted"/>
<dbReference type="InterPro" id="IPR016032">
    <property type="entry name" value="Sig_transdc_resp-reg_C-effctor"/>
</dbReference>
<keyword evidence="3 5" id="KW-0238">DNA-binding</keyword>
<sequence length="278" mass="29716">MAPGEAWLHAPRSDERELLVAALAAFGYQSRPLIAAGFAVLSGANRVVGVPSTSPARSVAGRSPLPALVVVAVESGADLSERLRRTVKLLRQRGVATVAVTDPLTDDELAHEADELVVRPFGPAELELRVARALQGAPGESRARSGEGAATQEVRLGPVVLDLEERRCTVEGREVPLTKLEFELLAHLLTNPRRVHTRSALLTTVWGYHEPAGERAVDVCVLRLRKKLGPVGCQLIETVRGVGYRAAPALVAAARRHHTARSGRRPLVAAAHAGFTVL</sequence>
<dbReference type="Gene3D" id="1.10.10.10">
    <property type="entry name" value="Winged helix-like DNA-binding domain superfamily/Winged helix DNA-binding domain"/>
    <property type="match status" value="1"/>
</dbReference>
<dbReference type="OrthoDB" id="8927943at2"/>
<dbReference type="GO" id="GO:0032993">
    <property type="term" value="C:protein-DNA complex"/>
    <property type="evidence" value="ECO:0007669"/>
    <property type="project" value="TreeGrafter"/>
</dbReference>
<reference evidence="8" key="1">
    <citation type="submission" date="2016-10" db="EMBL/GenBank/DDBJ databases">
        <authorList>
            <person name="Varghese N."/>
            <person name="Submissions S."/>
        </authorList>
    </citation>
    <scope>NUCLEOTIDE SEQUENCE [LARGE SCALE GENOMIC DNA]</scope>
    <source>
        <strain evidence="8">ATCC 35263</strain>
    </source>
</reference>
<dbReference type="PROSITE" id="PS51755">
    <property type="entry name" value="OMPR_PHOB"/>
    <property type="match status" value="1"/>
</dbReference>
<dbReference type="AlphaFoldDB" id="A0A1H6G0K5"/>
<evidence type="ECO:0000313" key="8">
    <source>
        <dbReference type="Proteomes" id="UP000222056"/>
    </source>
</evidence>
<dbReference type="Proteomes" id="UP000222056">
    <property type="component" value="Unassembled WGS sequence"/>
</dbReference>
<dbReference type="SMART" id="SM00862">
    <property type="entry name" value="Trans_reg_C"/>
    <property type="match status" value="1"/>
</dbReference>
<evidence type="ECO:0000256" key="1">
    <source>
        <dbReference type="ARBA" id="ARBA00022553"/>
    </source>
</evidence>